<proteinExistence type="predicted"/>
<gene>
    <name evidence="1" type="ORF">THIARS_70594</name>
</gene>
<evidence type="ECO:0000313" key="2">
    <source>
        <dbReference type="Proteomes" id="UP000214566"/>
    </source>
</evidence>
<evidence type="ECO:0000313" key="1">
    <source>
        <dbReference type="EMBL" id="SBP88974.1"/>
    </source>
</evidence>
<reference evidence="1 2" key="1">
    <citation type="submission" date="2016-06" db="EMBL/GenBank/DDBJ databases">
        <authorList>
            <person name="Kjaerup R.B."/>
            <person name="Dalgaard T.S."/>
            <person name="Juul-Madsen H.R."/>
        </authorList>
    </citation>
    <scope>NUCLEOTIDE SEQUENCE [LARGE SCALE GENOMIC DNA]</scope>
    <source>
        <strain evidence="1 2">DSM 16361</strain>
    </source>
</reference>
<dbReference type="AlphaFoldDB" id="A0A238D751"/>
<accession>A0A238D751</accession>
<sequence length="32" mass="3659">MPKKMQWPTLTLALCEMNYLGINNSVDIHPSL</sequence>
<dbReference type="Proteomes" id="UP000214566">
    <property type="component" value="Unassembled WGS sequence"/>
</dbReference>
<keyword evidence="2" id="KW-1185">Reference proteome</keyword>
<dbReference type="EMBL" id="FLMQ01000056">
    <property type="protein sequence ID" value="SBP88974.1"/>
    <property type="molecule type" value="Genomic_DNA"/>
</dbReference>
<protein>
    <submittedName>
        <fullName evidence="1">Uncharacterized protein</fullName>
    </submittedName>
</protein>
<name>A0A238D751_THIDL</name>
<organism evidence="1 2">
    <name type="scientific">Thiomonas delicata</name>
    <name type="common">Thiomonas cuprina</name>
    <dbReference type="NCBI Taxonomy" id="364030"/>
    <lineage>
        <taxon>Bacteria</taxon>
        <taxon>Pseudomonadati</taxon>
        <taxon>Pseudomonadota</taxon>
        <taxon>Betaproteobacteria</taxon>
        <taxon>Burkholderiales</taxon>
        <taxon>Thiomonas</taxon>
    </lineage>
</organism>